<gene>
    <name evidence="1" type="ORF">PVAP13_3KG136416</name>
</gene>
<proteinExistence type="predicted"/>
<dbReference type="EMBL" id="CM029041">
    <property type="protein sequence ID" value="KAG2626814.1"/>
    <property type="molecule type" value="Genomic_DNA"/>
</dbReference>
<protein>
    <recommendedName>
        <fullName evidence="3">Helitron helicase-like domain-containing protein</fullName>
    </recommendedName>
</protein>
<dbReference type="PANTHER" id="PTHR45786">
    <property type="entry name" value="DNA BINDING PROTEIN-LIKE"/>
    <property type="match status" value="1"/>
</dbReference>
<comment type="caution">
    <text evidence="1">The sequence shown here is derived from an EMBL/GenBank/DDBJ whole genome shotgun (WGS) entry which is preliminary data.</text>
</comment>
<dbReference type="PANTHER" id="PTHR45786:SF75">
    <property type="entry name" value="ATP-DEPENDENT DNA HELICASE"/>
    <property type="match status" value="1"/>
</dbReference>
<evidence type="ECO:0000313" key="1">
    <source>
        <dbReference type="EMBL" id="KAG2626814.1"/>
    </source>
</evidence>
<accession>A0A8T0V0B4</accession>
<sequence>MAPDCGPDLDDFTDDEARVYHANGKVNIVSTPIPPDLCRLFTSQTDRDALYFRKNIRYFNSHFSFTSFGANVDHKIATAAGTGIYTFKVHGHIYHRLDQLRPGKEGPRHMQLYFYDTDETLSQRIKRSPHLDSKLIRAILRILENNPYVRVFMTVGQMKNLEELKIELNTSISVDQRRYNAPAMDQVAAIWQDGSDEKKNKFKRSIMVFPNSGGPQFIRAFHGCYDSLAYCNTPVLILVLILWLIANHGLVIVDSTQL</sequence>
<keyword evidence="2" id="KW-1185">Reference proteome</keyword>
<evidence type="ECO:0008006" key="3">
    <source>
        <dbReference type="Google" id="ProtNLM"/>
    </source>
</evidence>
<dbReference type="AlphaFoldDB" id="A0A8T0V0B4"/>
<reference evidence="1 2" key="1">
    <citation type="submission" date="2020-05" db="EMBL/GenBank/DDBJ databases">
        <title>WGS assembly of Panicum virgatum.</title>
        <authorList>
            <person name="Lovell J.T."/>
            <person name="Jenkins J."/>
            <person name="Shu S."/>
            <person name="Juenger T.E."/>
            <person name="Schmutz J."/>
        </authorList>
    </citation>
    <scope>NUCLEOTIDE SEQUENCE [LARGE SCALE GENOMIC DNA]</scope>
    <source>
        <strain evidence="2">cv. AP13</strain>
    </source>
</reference>
<organism evidence="1 2">
    <name type="scientific">Panicum virgatum</name>
    <name type="common">Blackwell switchgrass</name>
    <dbReference type="NCBI Taxonomy" id="38727"/>
    <lineage>
        <taxon>Eukaryota</taxon>
        <taxon>Viridiplantae</taxon>
        <taxon>Streptophyta</taxon>
        <taxon>Embryophyta</taxon>
        <taxon>Tracheophyta</taxon>
        <taxon>Spermatophyta</taxon>
        <taxon>Magnoliopsida</taxon>
        <taxon>Liliopsida</taxon>
        <taxon>Poales</taxon>
        <taxon>Poaceae</taxon>
        <taxon>PACMAD clade</taxon>
        <taxon>Panicoideae</taxon>
        <taxon>Panicodae</taxon>
        <taxon>Paniceae</taxon>
        <taxon>Panicinae</taxon>
        <taxon>Panicum</taxon>
        <taxon>Panicum sect. Hiantes</taxon>
    </lineage>
</organism>
<evidence type="ECO:0000313" key="2">
    <source>
        <dbReference type="Proteomes" id="UP000823388"/>
    </source>
</evidence>
<name>A0A8T0V0B4_PANVG</name>
<dbReference type="Proteomes" id="UP000823388">
    <property type="component" value="Chromosome 3K"/>
</dbReference>